<gene>
    <name evidence="1" type="ORF">GCM10023147_21530</name>
</gene>
<accession>A0ABP8JKJ7</accession>
<proteinExistence type="predicted"/>
<evidence type="ECO:0000313" key="1">
    <source>
        <dbReference type="EMBL" id="GAA4392038.1"/>
    </source>
</evidence>
<dbReference type="EMBL" id="BAABFR010000027">
    <property type="protein sequence ID" value="GAA4392038.1"/>
    <property type="molecule type" value="Genomic_DNA"/>
</dbReference>
<sequence>MNNALAAKQFTVTEGAAAAAAVALVRRNASDSVYPPRMPQLWQLRHRSIIGIERELQSRPVLESRQG</sequence>
<organism evidence="1 2">
    <name type="scientific">Tsukamurella soli</name>
    <dbReference type="NCBI Taxonomy" id="644556"/>
    <lineage>
        <taxon>Bacteria</taxon>
        <taxon>Bacillati</taxon>
        <taxon>Actinomycetota</taxon>
        <taxon>Actinomycetes</taxon>
        <taxon>Mycobacteriales</taxon>
        <taxon>Tsukamurellaceae</taxon>
        <taxon>Tsukamurella</taxon>
    </lineage>
</organism>
<reference evidence="2" key="1">
    <citation type="journal article" date="2019" name="Int. J. Syst. Evol. Microbiol.">
        <title>The Global Catalogue of Microorganisms (GCM) 10K type strain sequencing project: providing services to taxonomists for standard genome sequencing and annotation.</title>
        <authorList>
            <consortium name="The Broad Institute Genomics Platform"/>
            <consortium name="The Broad Institute Genome Sequencing Center for Infectious Disease"/>
            <person name="Wu L."/>
            <person name="Ma J."/>
        </authorList>
    </citation>
    <scope>NUCLEOTIDE SEQUENCE [LARGE SCALE GENOMIC DNA]</scope>
    <source>
        <strain evidence="2">JCM 17688</strain>
    </source>
</reference>
<name>A0ABP8JKJ7_9ACTN</name>
<comment type="caution">
    <text evidence="1">The sequence shown here is derived from an EMBL/GenBank/DDBJ whole genome shotgun (WGS) entry which is preliminary data.</text>
</comment>
<dbReference type="RefSeq" id="WP_344994989.1">
    <property type="nucleotide sequence ID" value="NZ_BAABFR010000027.1"/>
</dbReference>
<dbReference type="Proteomes" id="UP001500635">
    <property type="component" value="Unassembled WGS sequence"/>
</dbReference>
<keyword evidence="2" id="KW-1185">Reference proteome</keyword>
<protein>
    <submittedName>
        <fullName evidence="1">Uncharacterized protein</fullName>
    </submittedName>
</protein>
<evidence type="ECO:0000313" key="2">
    <source>
        <dbReference type="Proteomes" id="UP001500635"/>
    </source>
</evidence>